<protein>
    <submittedName>
        <fullName evidence="3">Tetratricopeptide repeat protein</fullName>
    </submittedName>
</protein>
<evidence type="ECO:0000256" key="2">
    <source>
        <dbReference type="ARBA" id="ARBA00022803"/>
    </source>
</evidence>
<dbReference type="RefSeq" id="WP_129012928.1">
    <property type="nucleotide sequence ID" value="NZ_CBCSEI010000001.1"/>
</dbReference>
<accession>A0A6M8NHP8</accession>
<name>A0A6M8NHP8_9BACT</name>
<dbReference type="SUPFAM" id="SSF81901">
    <property type="entry name" value="HCP-like"/>
    <property type="match status" value="1"/>
</dbReference>
<dbReference type="AlphaFoldDB" id="A0A6M8NHP8"/>
<keyword evidence="2" id="KW-0802">TPR repeat</keyword>
<dbReference type="InterPro" id="IPR019734">
    <property type="entry name" value="TPR_rpt"/>
</dbReference>
<dbReference type="EMBL" id="NXII01000003">
    <property type="protein sequence ID" value="RXI42607.1"/>
    <property type="molecule type" value="Genomic_DNA"/>
</dbReference>
<evidence type="ECO:0000256" key="1">
    <source>
        <dbReference type="ARBA" id="ARBA00022737"/>
    </source>
</evidence>
<dbReference type="Proteomes" id="UP000290378">
    <property type="component" value="Unassembled WGS sequence"/>
</dbReference>
<gene>
    <name evidence="3" type="ORF">CP963_03680</name>
</gene>
<proteinExistence type="predicted"/>
<keyword evidence="4" id="KW-1185">Reference proteome</keyword>
<dbReference type="Gene3D" id="1.25.40.10">
    <property type="entry name" value="Tetratricopeptide repeat domain"/>
    <property type="match status" value="2"/>
</dbReference>
<dbReference type="SMART" id="SM00028">
    <property type="entry name" value="TPR"/>
    <property type="match status" value="6"/>
</dbReference>
<dbReference type="PANTHER" id="PTHR45641">
    <property type="entry name" value="TETRATRICOPEPTIDE REPEAT PROTEIN (AFU_ORTHOLOGUE AFUA_6G03870)"/>
    <property type="match status" value="1"/>
</dbReference>
<organism evidence="3 4">
    <name type="scientific">Arcobacter cloacae</name>
    <dbReference type="NCBI Taxonomy" id="1054034"/>
    <lineage>
        <taxon>Bacteria</taxon>
        <taxon>Pseudomonadati</taxon>
        <taxon>Campylobacterota</taxon>
        <taxon>Epsilonproteobacteria</taxon>
        <taxon>Campylobacterales</taxon>
        <taxon>Arcobacteraceae</taxon>
        <taxon>Arcobacter</taxon>
    </lineage>
</organism>
<dbReference type="InterPro" id="IPR011990">
    <property type="entry name" value="TPR-like_helical_dom_sf"/>
</dbReference>
<evidence type="ECO:0000313" key="3">
    <source>
        <dbReference type="EMBL" id="RXI42607.1"/>
    </source>
</evidence>
<dbReference type="PROSITE" id="PS50005">
    <property type="entry name" value="TPR"/>
    <property type="match status" value="5"/>
</dbReference>
<dbReference type="PANTHER" id="PTHR45641:SF19">
    <property type="entry name" value="NEPHROCYSTIN-3"/>
    <property type="match status" value="1"/>
</dbReference>
<dbReference type="Pfam" id="PF13424">
    <property type="entry name" value="TPR_12"/>
    <property type="match status" value="2"/>
</dbReference>
<dbReference type="Pfam" id="PF13374">
    <property type="entry name" value="TPR_10"/>
    <property type="match status" value="2"/>
</dbReference>
<keyword evidence="1" id="KW-0677">Repeat</keyword>
<comment type="caution">
    <text evidence="3">The sequence shown here is derived from an EMBL/GenBank/DDBJ whole genome shotgun (WGS) entry which is preliminary data.</text>
</comment>
<reference evidence="3 4" key="1">
    <citation type="submission" date="2017-09" db="EMBL/GenBank/DDBJ databases">
        <title>Genomics of the genus Arcobacter.</title>
        <authorList>
            <person name="Perez-Cataluna A."/>
            <person name="Figueras M.J."/>
            <person name="Salas-Masso N."/>
        </authorList>
    </citation>
    <scope>NUCLEOTIDE SEQUENCE [LARGE SCALE GENOMIC DNA]</scope>
    <source>
        <strain evidence="3 4">CECT 7834</strain>
    </source>
</reference>
<evidence type="ECO:0000313" key="4">
    <source>
        <dbReference type="Proteomes" id="UP000290378"/>
    </source>
</evidence>
<sequence length="470" mass="55669">MTAELKFEELQKKLKKVLDTNRFRFIFIFYPHINLRENIKNYICENFIHSNSLTLDLKNNTYQDIAPILYENDKSFIFIDDFFDVLYNADLYNGFNQRRDKIASKNINLICFVNSNFKEKFFHTSIEYIPDLFEFKNAIFEIEIPNNDENKLKLNEISSSSYSSLGGLTTESKKDELDRLILKLENTSSDDEKINLYDQISTIFKDIGKYEKALEYLEKTLKIEEDDLSLAVTYNNISIIYQNIKNFQKALEYQKKSIEIKEKFLDKNDSELASSYNNLATIYMDIYNYEKALEYSKIAINILENIQNSNYDLAMAYNNISILYRRINSFQKSLEYAKKAIQIQEEIWEDKHPDLATSYNNISVLYQDIGEIPKALEYVKKAIKIQEEMFGDKHPDLATSYSNISIIYINLKECINAKEYMQKAIDIWQQYEYHNKELSNSRKIIKDIEHNIKQEKKLPYNKKGRFCKDV</sequence>